<keyword evidence="4" id="KW-1133">Transmembrane helix</keyword>
<dbReference type="Pfam" id="PF13181">
    <property type="entry name" value="TPR_8"/>
    <property type="match status" value="1"/>
</dbReference>
<dbReference type="InterPro" id="IPR019734">
    <property type="entry name" value="TPR_rpt"/>
</dbReference>
<feature type="repeat" description="TPR" evidence="3">
    <location>
        <begin position="129"/>
        <end position="162"/>
    </location>
</feature>
<dbReference type="SMART" id="SM00028">
    <property type="entry name" value="TPR"/>
    <property type="match status" value="6"/>
</dbReference>
<dbReference type="Proteomes" id="UP001162131">
    <property type="component" value="Unassembled WGS sequence"/>
</dbReference>
<dbReference type="EMBL" id="CAJZBQ010000057">
    <property type="protein sequence ID" value="CAG9334104.1"/>
    <property type="molecule type" value="Genomic_DNA"/>
</dbReference>
<evidence type="ECO:0000256" key="1">
    <source>
        <dbReference type="ARBA" id="ARBA00022737"/>
    </source>
</evidence>
<dbReference type="SUPFAM" id="SSF48439">
    <property type="entry name" value="Protein prenylyltransferase"/>
    <property type="match status" value="1"/>
</dbReference>
<keyword evidence="1" id="KW-0677">Repeat</keyword>
<feature type="transmembrane region" description="Helical" evidence="4">
    <location>
        <begin position="539"/>
        <end position="561"/>
    </location>
</feature>
<evidence type="ECO:0000256" key="2">
    <source>
        <dbReference type="ARBA" id="ARBA00022803"/>
    </source>
</evidence>
<dbReference type="PANTHER" id="PTHR44858:SF1">
    <property type="entry name" value="UDP-N-ACETYLGLUCOSAMINE--PEPTIDE N-ACETYLGLUCOSAMINYLTRANSFERASE SPINDLY-RELATED"/>
    <property type="match status" value="1"/>
</dbReference>
<evidence type="ECO:0000313" key="5">
    <source>
        <dbReference type="EMBL" id="CAG9334104.1"/>
    </source>
</evidence>
<organism evidence="5 6">
    <name type="scientific">Blepharisma stoltei</name>
    <dbReference type="NCBI Taxonomy" id="1481888"/>
    <lineage>
        <taxon>Eukaryota</taxon>
        <taxon>Sar</taxon>
        <taxon>Alveolata</taxon>
        <taxon>Ciliophora</taxon>
        <taxon>Postciliodesmatophora</taxon>
        <taxon>Heterotrichea</taxon>
        <taxon>Heterotrichida</taxon>
        <taxon>Blepharismidae</taxon>
        <taxon>Blepharisma</taxon>
    </lineage>
</organism>
<dbReference type="PROSITE" id="PS50005">
    <property type="entry name" value="TPR"/>
    <property type="match status" value="2"/>
</dbReference>
<comment type="caution">
    <text evidence="5">The sequence shown here is derived from an EMBL/GenBank/DDBJ whole genome shotgun (WGS) entry which is preliminary data.</text>
</comment>
<dbReference type="InterPro" id="IPR050498">
    <property type="entry name" value="Ycf3"/>
</dbReference>
<dbReference type="Gene3D" id="1.25.40.10">
    <property type="entry name" value="Tetratricopeptide repeat domain"/>
    <property type="match status" value="1"/>
</dbReference>
<dbReference type="PANTHER" id="PTHR44858">
    <property type="entry name" value="TETRATRICOPEPTIDE REPEAT PROTEIN 6"/>
    <property type="match status" value="1"/>
</dbReference>
<dbReference type="InterPro" id="IPR011990">
    <property type="entry name" value="TPR-like_helical_dom_sf"/>
</dbReference>
<keyword evidence="2 3" id="KW-0802">TPR repeat</keyword>
<reference evidence="5" key="1">
    <citation type="submission" date="2021-09" db="EMBL/GenBank/DDBJ databases">
        <authorList>
            <consortium name="AG Swart"/>
            <person name="Singh M."/>
            <person name="Singh A."/>
            <person name="Seah K."/>
            <person name="Emmerich C."/>
        </authorList>
    </citation>
    <scope>NUCLEOTIDE SEQUENCE</scope>
    <source>
        <strain evidence="5">ATCC30299</strain>
    </source>
</reference>
<evidence type="ECO:0000256" key="4">
    <source>
        <dbReference type="SAM" id="Phobius"/>
    </source>
</evidence>
<keyword evidence="4" id="KW-0472">Membrane</keyword>
<gene>
    <name evidence="5" type="ORF">BSTOLATCC_MIC59905</name>
</gene>
<dbReference type="PROSITE" id="PS50293">
    <property type="entry name" value="TPR_REGION"/>
    <property type="match status" value="1"/>
</dbReference>
<feature type="repeat" description="TPR" evidence="3">
    <location>
        <begin position="95"/>
        <end position="128"/>
    </location>
</feature>
<proteinExistence type="predicted"/>
<evidence type="ECO:0008006" key="7">
    <source>
        <dbReference type="Google" id="ProtNLM"/>
    </source>
</evidence>
<protein>
    <recommendedName>
        <fullName evidence="7">Tetratricopeptide repeat protein</fullName>
    </recommendedName>
</protein>
<name>A0AAU9K839_9CILI</name>
<sequence>MKKGAKNQKPVNYYNYFLDLGDSCYAENKLEEAITDYRSAINLLKTSDKKDEVKLKSDLAIAYNKKAFAWYILGGNDHKAARELKKAVSLKPDYAEAFKNLGIVLQNFCDNDKATEAYDKAIELNPNDTAPHIAKGISFNACHELSKAIESFNEAIKIDPNDPNGYIYKAYALESLNKLSEAEDCINLAISLNPNYEDSYFYKALFLSLAGRNLEAAECINETFRCEINDPIFYIKRGQLLSDLKLEAEALKDFKSALNLFQEILSKENSHRIINKPHWGALWYLTINQLHLEFLEEIIGMQECFTELKKELERRKTDEQSLDEKIVEKYQAIKKQQPEILKFAIEKLRDSLYTPFCTSHIEDKLFSLKEDIIDFWLPQSRKEVRLELELKIKADIEGSRRLKKYCDALFERLNVAVNEAENRSYQRLENQPAVWQTIDLFFEDRVLDNIKVPFGARGGGLYHVLGNKQYFLGNLSPCAELRPYVIRKTAETLTIANREKIKAAKHNPEVQFWIENGLIAKYNDYFMLNLDDDLYKKKYQILGCLDALLIIIAAWGSFFTYKLTSEERINLLVSANSSFKFTEGKFIITDPKLQCPPKNKKEACCNIF</sequence>
<keyword evidence="4" id="KW-0812">Transmembrane</keyword>
<evidence type="ECO:0000313" key="6">
    <source>
        <dbReference type="Proteomes" id="UP001162131"/>
    </source>
</evidence>
<evidence type="ECO:0000256" key="3">
    <source>
        <dbReference type="PROSITE-ProRule" id="PRU00339"/>
    </source>
</evidence>
<accession>A0AAU9K839</accession>
<dbReference type="AlphaFoldDB" id="A0AAU9K839"/>
<keyword evidence="6" id="KW-1185">Reference proteome</keyword>
<dbReference type="Pfam" id="PF00515">
    <property type="entry name" value="TPR_1"/>
    <property type="match status" value="1"/>
</dbReference>